<proteinExistence type="predicted"/>
<dbReference type="PANTHER" id="PTHR45913:SF9">
    <property type="entry name" value="GENERAL TRANSCRIPTION FACTOR II-I REPEAT DOMAIN-CONTAINING PROTEIN 2-LIKE-RELATED"/>
    <property type="match status" value="1"/>
</dbReference>
<dbReference type="InterPro" id="IPR040647">
    <property type="entry name" value="SPIN-DOC_Znf-C2H2"/>
</dbReference>
<dbReference type="GeneTree" id="ENSGT01120000272675"/>
<reference evidence="2 3" key="1">
    <citation type="journal article" date="2021" name="G3 (Bethesda)">
        <title>Improved contiguity of the threespine stickleback genome using long-read sequencing.</title>
        <authorList>
            <person name="Nath S."/>
            <person name="Shaw D.E."/>
            <person name="White M.A."/>
        </authorList>
    </citation>
    <scope>NUCLEOTIDE SEQUENCE [LARGE SCALE GENOMIC DNA]</scope>
    <source>
        <strain evidence="2 3">Lake Benthic</strain>
    </source>
</reference>
<dbReference type="AlphaFoldDB" id="A0AAQ4QWQ8"/>
<evidence type="ECO:0000259" key="1">
    <source>
        <dbReference type="Pfam" id="PF18658"/>
    </source>
</evidence>
<dbReference type="Pfam" id="PF18658">
    <property type="entry name" value="zf-C2H2_12"/>
    <property type="match status" value="1"/>
</dbReference>
<evidence type="ECO:0000313" key="3">
    <source>
        <dbReference type="Proteomes" id="UP000007635"/>
    </source>
</evidence>
<organism evidence="2 3">
    <name type="scientific">Gasterosteus aculeatus aculeatus</name>
    <name type="common">three-spined stickleback</name>
    <dbReference type="NCBI Taxonomy" id="481459"/>
    <lineage>
        <taxon>Eukaryota</taxon>
        <taxon>Metazoa</taxon>
        <taxon>Chordata</taxon>
        <taxon>Craniata</taxon>
        <taxon>Vertebrata</taxon>
        <taxon>Euteleostomi</taxon>
        <taxon>Actinopterygii</taxon>
        <taxon>Neopterygii</taxon>
        <taxon>Teleostei</taxon>
        <taxon>Neoteleostei</taxon>
        <taxon>Acanthomorphata</taxon>
        <taxon>Eupercaria</taxon>
        <taxon>Perciformes</taxon>
        <taxon>Cottioidei</taxon>
        <taxon>Gasterosteales</taxon>
        <taxon>Gasterosteidae</taxon>
        <taxon>Gasterosteus</taxon>
    </lineage>
</organism>
<reference evidence="2" key="3">
    <citation type="submission" date="2025-09" db="UniProtKB">
        <authorList>
            <consortium name="Ensembl"/>
        </authorList>
    </citation>
    <scope>IDENTIFICATION</scope>
</reference>
<sequence>MECGPHMKLALDCIVVLSLTSRWSYSLAAVLMQLFHKKKFRADKMAEAKKRKIASECRTFQTRWENEYFFKEVKEKCVCLICNETVAVMKESNVRRHYETKHPTFTSYTAAEREDKVQHMAANLQAQQQYFYPANNTQENATIASYELAQLIARRGKAFSDGDLVKQ</sequence>
<feature type="domain" description="SPIN-DOC-like zinc-finger" evidence="1">
    <location>
        <begin position="61"/>
        <end position="118"/>
    </location>
</feature>
<name>A0AAQ4QWQ8_GASAC</name>
<reference evidence="2" key="2">
    <citation type="submission" date="2025-08" db="UniProtKB">
        <authorList>
            <consortium name="Ensembl"/>
        </authorList>
    </citation>
    <scope>IDENTIFICATION</scope>
</reference>
<keyword evidence="3" id="KW-1185">Reference proteome</keyword>
<evidence type="ECO:0000313" key="2">
    <source>
        <dbReference type="Ensembl" id="ENSGACP00000055765.1"/>
    </source>
</evidence>
<dbReference type="PANTHER" id="PTHR45913">
    <property type="entry name" value="EPM2A-INTERACTING PROTEIN 1"/>
    <property type="match status" value="1"/>
</dbReference>
<accession>A0AAQ4QWQ8</accession>
<dbReference type="Ensembl" id="ENSGACT00000033100.1">
    <property type="protein sequence ID" value="ENSGACP00000055765.1"/>
    <property type="gene ID" value="ENSGACG00000027876.1"/>
</dbReference>
<protein>
    <recommendedName>
        <fullName evidence="1">SPIN-DOC-like zinc-finger domain-containing protein</fullName>
    </recommendedName>
</protein>
<dbReference type="Proteomes" id="UP000007635">
    <property type="component" value="Unassembled WGS sequence"/>
</dbReference>